<keyword evidence="1" id="KW-0812">Transmembrane</keyword>
<name>A0A8K1CKJ7_PYTOL</name>
<comment type="caution">
    <text evidence="2">The sequence shown here is derived from an EMBL/GenBank/DDBJ whole genome shotgun (WGS) entry which is preliminary data.</text>
</comment>
<dbReference type="AlphaFoldDB" id="A0A8K1CKJ7"/>
<feature type="transmembrane region" description="Helical" evidence="1">
    <location>
        <begin position="20"/>
        <end position="53"/>
    </location>
</feature>
<organism evidence="2 3">
    <name type="scientific">Pythium oligandrum</name>
    <name type="common">Mycoparasitic fungus</name>
    <dbReference type="NCBI Taxonomy" id="41045"/>
    <lineage>
        <taxon>Eukaryota</taxon>
        <taxon>Sar</taxon>
        <taxon>Stramenopiles</taxon>
        <taxon>Oomycota</taxon>
        <taxon>Peronosporomycetes</taxon>
        <taxon>Pythiales</taxon>
        <taxon>Pythiaceae</taxon>
        <taxon>Pythium</taxon>
    </lineage>
</organism>
<keyword evidence="1" id="KW-0472">Membrane</keyword>
<feature type="transmembrane region" description="Helical" evidence="1">
    <location>
        <begin position="73"/>
        <end position="94"/>
    </location>
</feature>
<sequence length="142" mass="16268">MIDGIVVTRRDQARILEQTLQLLFACEVLLFVEYMEVVIPFLYALCLGLDWLLPNGQYNLVVRGMSDADVTKMLTSSFFYALLELLSMLAMYYVMKTKYGVSAFCQLTFVLEEYWLTLQGKLVGAFIVIWNAATVHQGTDFH</sequence>
<keyword evidence="3" id="KW-1185">Reference proteome</keyword>
<evidence type="ECO:0000313" key="3">
    <source>
        <dbReference type="Proteomes" id="UP000794436"/>
    </source>
</evidence>
<accession>A0A8K1CKJ7</accession>
<evidence type="ECO:0000313" key="2">
    <source>
        <dbReference type="EMBL" id="TMW65316.1"/>
    </source>
</evidence>
<keyword evidence="1" id="KW-1133">Transmembrane helix</keyword>
<reference evidence="2" key="1">
    <citation type="submission" date="2019-03" db="EMBL/GenBank/DDBJ databases">
        <title>Long read genome sequence of the mycoparasitic Pythium oligandrum ATCC 38472 isolated from sugarbeet rhizosphere.</title>
        <authorList>
            <person name="Gaulin E."/>
        </authorList>
    </citation>
    <scope>NUCLEOTIDE SEQUENCE</scope>
    <source>
        <strain evidence="2">ATCC 38472_TT</strain>
    </source>
</reference>
<dbReference type="EMBL" id="SPLM01000037">
    <property type="protein sequence ID" value="TMW65316.1"/>
    <property type="molecule type" value="Genomic_DNA"/>
</dbReference>
<evidence type="ECO:0000256" key="1">
    <source>
        <dbReference type="SAM" id="Phobius"/>
    </source>
</evidence>
<dbReference type="Proteomes" id="UP000794436">
    <property type="component" value="Unassembled WGS sequence"/>
</dbReference>
<protein>
    <submittedName>
        <fullName evidence="2">Uncharacterized protein</fullName>
    </submittedName>
</protein>
<gene>
    <name evidence="2" type="ORF">Poli38472_007958</name>
</gene>
<proteinExistence type="predicted"/>
<dbReference type="OrthoDB" id="163254at2759"/>